<organism evidence="12 13">
    <name type="scientific">Candidatus Roizmanbacteria bacterium RIFCSPLOWO2_02_FULL_38_10</name>
    <dbReference type="NCBI Taxonomy" id="1802074"/>
    <lineage>
        <taxon>Bacteria</taxon>
        <taxon>Candidatus Roizmaniibacteriota</taxon>
    </lineage>
</organism>
<dbReference type="NCBIfam" id="TIGR03592">
    <property type="entry name" value="yidC_oxa1_cterm"/>
    <property type="match status" value="1"/>
</dbReference>
<dbReference type="EMBL" id="MGAY01000013">
    <property type="protein sequence ID" value="OGK57089.1"/>
    <property type="molecule type" value="Genomic_DNA"/>
</dbReference>
<evidence type="ECO:0000256" key="7">
    <source>
        <dbReference type="ARBA" id="ARBA00023136"/>
    </source>
</evidence>
<keyword evidence="8" id="KW-0143">Chaperone</keyword>
<name>A0A1F7JN98_9BACT</name>
<dbReference type="InterPro" id="IPR001708">
    <property type="entry name" value="YidC/ALB3/OXA1/COX18"/>
</dbReference>
<proteinExistence type="inferred from homology"/>
<keyword evidence="4 9" id="KW-0812">Transmembrane</keyword>
<comment type="similarity">
    <text evidence="9">Belongs to the OXA1/ALB3/YidC family.</text>
</comment>
<accession>A0A1F7JN98</accession>
<keyword evidence="2" id="KW-0813">Transport</keyword>
<dbReference type="InterPro" id="IPR028055">
    <property type="entry name" value="YidC/Oxa/ALB_C"/>
</dbReference>
<gene>
    <name evidence="12" type="ORF">A3J15_03685</name>
</gene>
<feature type="transmembrane region" description="Helical" evidence="10">
    <location>
        <begin position="219"/>
        <end position="242"/>
    </location>
</feature>
<evidence type="ECO:0000256" key="1">
    <source>
        <dbReference type="ARBA" id="ARBA00004651"/>
    </source>
</evidence>
<dbReference type="Proteomes" id="UP000176376">
    <property type="component" value="Unassembled WGS sequence"/>
</dbReference>
<feature type="transmembrane region" description="Helical" evidence="10">
    <location>
        <begin position="27"/>
        <end position="48"/>
    </location>
</feature>
<keyword evidence="5" id="KW-0653">Protein transport</keyword>
<evidence type="ECO:0000256" key="9">
    <source>
        <dbReference type="RuleBase" id="RU003945"/>
    </source>
</evidence>
<comment type="caution">
    <text evidence="12">The sequence shown here is derived from an EMBL/GenBank/DDBJ whole genome shotgun (WGS) entry which is preliminary data.</text>
</comment>
<dbReference type="GO" id="GO:0032977">
    <property type="term" value="F:membrane insertase activity"/>
    <property type="evidence" value="ECO:0007669"/>
    <property type="project" value="InterPro"/>
</dbReference>
<keyword evidence="7 10" id="KW-0472">Membrane</keyword>
<keyword evidence="3" id="KW-1003">Cell membrane</keyword>
<dbReference type="AlphaFoldDB" id="A0A1F7JN98"/>
<evidence type="ECO:0000259" key="11">
    <source>
        <dbReference type="Pfam" id="PF02096"/>
    </source>
</evidence>
<dbReference type="PANTHER" id="PTHR12428">
    <property type="entry name" value="OXA1"/>
    <property type="match status" value="1"/>
</dbReference>
<evidence type="ECO:0000313" key="12">
    <source>
        <dbReference type="EMBL" id="OGK57089.1"/>
    </source>
</evidence>
<evidence type="ECO:0000256" key="3">
    <source>
        <dbReference type="ARBA" id="ARBA00022475"/>
    </source>
</evidence>
<dbReference type="Pfam" id="PF02096">
    <property type="entry name" value="60KD_IMP"/>
    <property type="match status" value="1"/>
</dbReference>
<evidence type="ECO:0000256" key="2">
    <source>
        <dbReference type="ARBA" id="ARBA00022448"/>
    </source>
</evidence>
<evidence type="ECO:0000256" key="10">
    <source>
        <dbReference type="SAM" id="Phobius"/>
    </source>
</evidence>
<sequence>MGELFTLIFKNPTINLLVFFYQFLNTLHIPGSFGFSIILLTVSIRVILHPFFKQQIDLSDKMNKAKPHLDELQKKHKDDKKKLQEEQLKLYKEMGINPASGCLFAIVQIPVFIALYQVLYSFFQNGKMSETIIQINKALYFPAMKIANIDTNFFGMNLAASPAMYAKYGYYYLLIPVITAILQYYQIALSTPQKNKPESGDQKKKSEDMQQMMSSQMKLIFPVMIGYFSYSLPVGLSLYWNIFSLFSIWQYRQKKK</sequence>
<evidence type="ECO:0000256" key="8">
    <source>
        <dbReference type="ARBA" id="ARBA00023186"/>
    </source>
</evidence>
<dbReference type="InterPro" id="IPR047196">
    <property type="entry name" value="YidC_ALB_C"/>
</dbReference>
<keyword evidence="6 10" id="KW-1133">Transmembrane helix</keyword>
<protein>
    <recommendedName>
        <fullName evidence="11">Membrane insertase YidC/Oxa/ALB C-terminal domain-containing protein</fullName>
    </recommendedName>
</protein>
<evidence type="ECO:0000256" key="5">
    <source>
        <dbReference type="ARBA" id="ARBA00022927"/>
    </source>
</evidence>
<dbReference type="GO" id="GO:0051205">
    <property type="term" value="P:protein insertion into membrane"/>
    <property type="evidence" value="ECO:0007669"/>
    <property type="project" value="TreeGrafter"/>
</dbReference>
<dbReference type="CDD" id="cd20070">
    <property type="entry name" value="5TM_YidC_Alb3"/>
    <property type="match status" value="1"/>
</dbReference>
<feature type="domain" description="Membrane insertase YidC/Oxa/ALB C-terminal" evidence="11">
    <location>
        <begin position="33"/>
        <end position="250"/>
    </location>
</feature>
<dbReference type="GO" id="GO:0005886">
    <property type="term" value="C:plasma membrane"/>
    <property type="evidence" value="ECO:0007669"/>
    <property type="project" value="UniProtKB-SubCell"/>
</dbReference>
<reference evidence="12 13" key="1">
    <citation type="journal article" date="2016" name="Nat. Commun.">
        <title>Thousands of microbial genomes shed light on interconnected biogeochemical processes in an aquifer system.</title>
        <authorList>
            <person name="Anantharaman K."/>
            <person name="Brown C.T."/>
            <person name="Hug L.A."/>
            <person name="Sharon I."/>
            <person name="Castelle C.J."/>
            <person name="Probst A.J."/>
            <person name="Thomas B.C."/>
            <person name="Singh A."/>
            <person name="Wilkins M.J."/>
            <person name="Karaoz U."/>
            <person name="Brodie E.L."/>
            <person name="Williams K.H."/>
            <person name="Hubbard S.S."/>
            <person name="Banfield J.F."/>
        </authorList>
    </citation>
    <scope>NUCLEOTIDE SEQUENCE [LARGE SCALE GENOMIC DNA]</scope>
</reference>
<dbReference type="GO" id="GO:0015031">
    <property type="term" value="P:protein transport"/>
    <property type="evidence" value="ECO:0007669"/>
    <property type="project" value="UniProtKB-KW"/>
</dbReference>
<feature type="transmembrane region" description="Helical" evidence="10">
    <location>
        <begin position="99"/>
        <end position="119"/>
    </location>
</feature>
<evidence type="ECO:0000256" key="6">
    <source>
        <dbReference type="ARBA" id="ARBA00022989"/>
    </source>
</evidence>
<evidence type="ECO:0000313" key="13">
    <source>
        <dbReference type="Proteomes" id="UP000176376"/>
    </source>
</evidence>
<evidence type="ECO:0000256" key="4">
    <source>
        <dbReference type="ARBA" id="ARBA00022692"/>
    </source>
</evidence>
<dbReference type="PANTHER" id="PTHR12428:SF65">
    <property type="entry name" value="CYTOCHROME C OXIDASE ASSEMBLY PROTEIN COX18, MITOCHONDRIAL"/>
    <property type="match status" value="1"/>
</dbReference>
<dbReference type="STRING" id="1802074.A3J15_03685"/>
<comment type="subcellular location">
    <subcellularLocation>
        <location evidence="1">Cell membrane</location>
        <topology evidence="1">Multi-pass membrane protein</topology>
    </subcellularLocation>
    <subcellularLocation>
        <location evidence="9">Membrane</location>
        <topology evidence="9">Multi-pass membrane protein</topology>
    </subcellularLocation>
</comment>
<feature type="transmembrane region" description="Helical" evidence="10">
    <location>
        <begin position="168"/>
        <end position="187"/>
    </location>
</feature>